<dbReference type="Proteomes" id="UP000287651">
    <property type="component" value="Unassembled WGS sequence"/>
</dbReference>
<accession>A0A444FTK1</accession>
<reference evidence="1 2" key="1">
    <citation type="journal article" date="2014" name="Agronomy (Basel)">
        <title>A Draft Genome Sequence for Ensete ventricosum, the Drought-Tolerant Tree Against Hunger.</title>
        <authorList>
            <person name="Harrison J."/>
            <person name="Moore K.A."/>
            <person name="Paszkiewicz K."/>
            <person name="Jones T."/>
            <person name="Grant M."/>
            <person name="Ambacheew D."/>
            <person name="Muzemil S."/>
            <person name="Studholme D.J."/>
        </authorList>
    </citation>
    <scope>NUCLEOTIDE SEQUENCE [LARGE SCALE GENOMIC DNA]</scope>
</reference>
<comment type="caution">
    <text evidence="1">The sequence shown here is derived from an EMBL/GenBank/DDBJ whole genome shotgun (WGS) entry which is preliminary data.</text>
</comment>
<dbReference type="EMBL" id="AMZH03001136">
    <property type="protein sequence ID" value="RRT80458.1"/>
    <property type="molecule type" value="Genomic_DNA"/>
</dbReference>
<proteinExistence type="predicted"/>
<sequence length="49" mass="5404">MRMSGLSIPDQSRTRNGTPMADLMLVRKDLVSDFSSARIHCGIELNAVL</sequence>
<gene>
    <name evidence="1" type="ORF">B296_00004313</name>
</gene>
<protein>
    <submittedName>
        <fullName evidence="1">Uncharacterized protein</fullName>
    </submittedName>
</protein>
<evidence type="ECO:0000313" key="2">
    <source>
        <dbReference type="Proteomes" id="UP000287651"/>
    </source>
</evidence>
<name>A0A444FTK1_ENSVE</name>
<dbReference type="AlphaFoldDB" id="A0A444FTK1"/>
<organism evidence="1 2">
    <name type="scientific">Ensete ventricosum</name>
    <name type="common">Abyssinian banana</name>
    <name type="synonym">Musa ensete</name>
    <dbReference type="NCBI Taxonomy" id="4639"/>
    <lineage>
        <taxon>Eukaryota</taxon>
        <taxon>Viridiplantae</taxon>
        <taxon>Streptophyta</taxon>
        <taxon>Embryophyta</taxon>
        <taxon>Tracheophyta</taxon>
        <taxon>Spermatophyta</taxon>
        <taxon>Magnoliopsida</taxon>
        <taxon>Liliopsida</taxon>
        <taxon>Zingiberales</taxon>
        <taxon>Musaceae</taxon>
        <taxon>Ensete</taxon>
    </lineage>
</organism>
<evidence type="ECO:0000313" key="1">
    <source>
        <dbReference type="EMBL" id="RRT80458.1"/>
    </source>
</evidence>